<sequence length="245" mass="27099" precursor="true">MRKLICLFMVFGTIFTMLTGCGFKSEETQSDELTPVSSLTIGQEEANGLKDKTPVQLYFINEQGIKLAAETRYIQNTDVGKGNEHMATVILKELISGPAKGSLLKASVPKEAKVLTDIKIKDGVATVDLSKDFIEKHPGGKKNEQLTLYSIVNTLTEIKDITSVQFRVNGKVTKEFKGSYQIDIAYSRDTHLISNEPGKDSTIKTTAEDKDNTRDKTAQPTKEDETKKTNSDAETNADLEDEILE</sequence>
<organism evidence="3 4">
    <name type="scientific">Ruminiclostridium cellulolyticum (strain ATCC 35319 / DSM 5812 / JCM 6584 / H10)</name>
    <name type="common">Clostridium cellulolyticum</name>
    <dbReference type="NCBI Taxonomy" id="394503"/>
    <lineage>
        <taxon>Bacteria</taxon>
        <taxon>Bacillati</taxon>
        <taxon>Bacillota</taxon>
        <taxon>Clostridia</taxon>
        <taxon>Eubacteriales</taxon>
        <taxon>Oscillospiraceae</taxon>
        <taxon>Ruminiclostridium</taxon>
    </lineage>
</organism>
<keyword evidence="4" id="KW-1185">Reference proteome</keyword>
<evidence type="ECO:0000313" key="4">
    <source>
        <dbReference type="Proteomes" id="UP000001349"/>
    </source>
</evidence>
<dbReference type="RefSeq" id="WP_012634811.1">
    <property type="nucleotide sequence ID" value="NC_011898.1"/>
</dbReference>
<evidence type="ECO:0000259" key="2">
    <source>
        <dbReference type="SMART" id="SM00909"/>
    </source>
</evidence>
<dbReference type="AlphaFoldDB" id="B8I5T0"/>
<feature type="region of interest" description="Disordered" evidence="1">
    <location>
        <begin position="193"/>
        <end position="245"/>
    </location>
</feature>
<reference evidence="3 4" key="1">
    <citation type="submission" date="2009-01" db="EMBL/GenBank/DDBJ databases">
        <title>Complete sequence of Clostridium cellulolyticum H10.</title>
        <authorList>
            <consortium name="US DOE Joint Genome Institute"/>
            <person name="Lucas S."/>
            <person name="Copeland A."/>
            <person name="Lapidus A."/>
            <person name="Glavina del Rio T."/>
            <person name="Dalin E."/>
            <person name="Tice H."/>
            <person name="Bruce D."/>
            <person name="Goodwin L."/>
            <person name="Pitluck S."/>
            <person name="Chertkov O."/>
            <person name="Saunders E."/>
            <person name="Brettin T."/>
            <person name="Detter J.C."/>
            <person name="Han C."/>
            <person name="Larimer F."/>
            <person name="Land M."/>
            <person name="Hauser L."/>
            <person name="Kyrpides N."/>
            <person name="Ivanova N."/>
            <person name="Zhou J."/>
            <person name="Richardson P."/>
        </authorList>
    </citation>
    <scope>NUCLEOTIDE SEQUENCE [LARGE SCALE GENOMIC DNA]</scope>
    <source>
        <strain evidence="4">ATCC 35319 / DSM 5812 / JCM 6584 / H10</strain>
    </source>
</reference>
<gene>
    <name evidence="3" type="ordered locus">Ccel_0362</name>
</gene>
<evidence type="ECO:0000256" key="1">
    <source>
        <dbReference type="SAM" id="MobiDB-lite"/>
    </source>
</evidence>
<feature type="domain" description="GerMN" evidence="2">
    <location>
        <begin position="87"/>
        <end position="177"/>
    </location>
</feature>
<dbReference type="PROSITE" id="PS51257">
    <property type="entry name" value="PROKAR_LIPOPROTEIN"/>
    <property type="match status" value="1"/>
</dbReference>
<protein>
    <submittedName>
        <fullName evidence="3">Cytochrome b5</fullName>
    </submittedName>
</protein>
<accession>B8I5T0</accession>
<dbReference type="HOGENOM" id="CLU_080926_0_1_9"/>
<dbReference type="eggNOG" id="COG5401">
    <property type="taxonomic scope" value="Bacteria"/>
</dbReference>
<dbReference type="OrthoDB" id="9809406at2"/>
<name>B8I5T0_RUMCH</name>
<evidence type="ECO:0000313" key="3">
    <source>
        <dbReference type="EMBL" id="ACL74747.1"/>
    </source>
</evidence>
<proteinExistence type="predicted"/>
<dbReference type="SMART" id="SM00909">
    <property type="entry name" value="Germane"/>
    <property type="match status" value="1"/>
</dbReference>
<dbReference type="KEGG" id="cce:Ccel_0362"/>
<dbReference type="InterPro" id="IPR019606">
    <property type="entry name" value="GerMN"/>
</dbReference>
<dbReference type="Pfam" id="PF10646">
    <property type="entry name" value="Germane"/>
    <property type="match status" value="1"/>
</dbReference>
<feature type="compositionally biased region" description="Basic and acidic residues" evidence="1">
    <location>
        <begin position="193"/>
        <end position="231"/>
    </location>
</feature>
<dbReference type="EMBL" id="CP001348">
    <property type="protein sequence ID" value="ACL74747.1"/>
    <property type="molecule type" value="Genomic_DNA"/>
</dbReference>
<feature type="compositionally biased region" description="Acidic residues" evidence="1">
    <location>
        <begin position="235"/>
        <end position="245"/>
    </location>
</feature>
<dbReference type="Proteomes" id="UP000001349">
    <property type="component" value="Chromosome"/>
</dbReference>
<dbReference type="STRING" id="394503.Ccel_0362"/>